<organism evidence="2 3">
    <name type="scientific">Polynucleobacter victoriensis</name>
    <dbReference type="NCBI Taxonomy" id="2049319"/>
    <lineage>
        <taxon>Bacteria</taxon>
        <taxon>Pseudomonadati</taxon>
        <taxon>Pseudomonadota</taxon>
        <taxon>Betaproteobacteria</taxon>
        <taxon>Burkholderiales</taxon>
        <taxon>Burkholderiaceae</taxon>
        <taxon>Polynucleobacter</taxon>
    </lineage>
</organism>
<dbReference type="PANTHER" id="PTHR12526:SF630">
    <property type="entry name" value="GLYCOSYLTRANSFERASE"/>
    <property type="match status" value="1"/>
</dbReference>
<protein>
    <submittedName>
        <fullName evidence="2">Glycosyltransferase involved in cell wall bisynthesis</fullName>
    </submittedName>
</protein>
<dbReference type="SUPFAM" id="SSF53756">
    <property type="entry name" value="UDP-Glycosyltransferase/glycogen phosphorylase"/>
    <property type="match status" value="1"/>
</dbReference>
<feature type="domain" description="Glycosyl transferase family 1" evidence="1">
    <location>
        <begin position="188"/>
        <end position="355"/>
    </location>
</feature>
<dbReference type="Gene3D" id="3.40.50.2000">
    <property type="entry name" value="Glycogen Phosphorylase B"/>
    <property type="match status" value="2"/>
</dbReference>
<evidence type="ECO:0000313" key="2">
    <source>
        <dbReference type="EMBL" id="SNC62133.1"/>
    </source>
</evidence>
<dbReference type="PANTHER" id="PTHR12526">
    <property type="entry name" value="GLYCOSYLTRANSFERASE"/>
    <property type="match status" value="1"/>
</dbReference>
<dbReference type="InterPro" id="IPR001296">
    <property type="entry name" value="Glyco_trans_1"/>
</dbReference>
<dbReference type="Proteomes" id="UP000197215">
    <property type="component" value="Unassembled WGS sequence"/>
</dbReference>
<dbReference type="RefSeq" id="WP_088812503.1">
    <property type="nucleotide sequence ID" value="NZ_FYEX01000001.1"/>
</dbReference>
<evidence type="ECO:0000313" key="3">
    <source>
        <dbReference type="Proteomes" id="UP000197215"/>
    </source>
</evidence>
<dbReference type="EMBL" id="FYEX01000001">
    <property type="protein sequence ID" value="SNC62133.1"/>
    <property type="molecule type" value="Genomic_DNA"/>
</dbReference>
<keyword evidence="2" id="KW-0808">Transferase</keyword>
<gene>
    <name evidence="2" type="ORF">SAMN06295916_0616</name>
</gene>
<reference evidence="2 3" key="1">
    <citation type="submission" date="2017-06" db="EMBL/GenBank/DDBJ databases">
        <authorList>
            <person name="Kim H.J."/>
            <person name="Triplett B.A."/>
        </authorList>
    </citation>
    <scope>NUCLEOTIDE SEQUENCE [LARGE SCALE GENOMIC DNA]</scope>
    <source>
        <strain evidence="2 3">MWH-VicM1</strain>
    </source>
</reference>
<name>A0A212T7U7_9BURK</name>
<evidence type="ECO:0000259" key="1">
    <source>
        <dbReference type="Pfam" id="PF00534"/>
    </source>
</evidence>
<proteinExistence type="predicted"/>
<keyword evidence="3" id="KW-1185">Reference proteome</keyword>
<dbReference type="GO" id="GO:0016757">
    <property type="term" value="F:glycosyltransferase activity"/>
    <property type="evidence" value="ECO:0007669"/>
    <property type="project" value="InterPro"/>
</dbReference>
<dbReference type="AlphaFoldDB" id="A0A212T7U7"/>
<dbReference type="Pfam" id="PF00534">
    <property type="entry name" value="Glycos_transf_1"/>
    <property type="match status" value="1"/>
</dbReference>
<sequence length="379" mass="42574">MKKKICIVCTTPLTIHFFFREHLCRLSDFSEVNLLVNLNNEKFTPDMGLPVKVIDFPITRQINLFSDITVLLILIKHLMLNKYDLVWGIGPKAGLISMLASCICRVRCRLFIFQGEVWASKRGLGRFLLKTLDQLTGRLATSVLAVGSSEKTYLESQGVVNKGKIQVLGSGSICGVDFKKFQPNKKIKETLRSDLFIPLRARVCLFLGRINKDKGILDLVDAFKLAHQESPNLFLLIVGPDEFGLSQLIRSKLAGYEHTYKLLDFVRDAEKYYSLADFFCLPSYREGFPISILEAAACEIPTIGSDIYGINDALIDGVTGIQFPVGDISALKKSMLKLADDSAYCEDLGIAARNRSLLNYEKTMVCDRYINFMRGLLKN</sequence>
<accession>A0A212T7U7</accession>
<dbReference type="OrthoDB" id="9813211at2"/>